<protein>
    <submittedName>
        <fullName evidence="2">Uncharacterized protein</fullName>
    </submittedName>
</protein>
<gene>
    <name evidence="2" type="ORF">HYN43_024520</name>
</gene>
<keyword evidence="1" id="KW-0472">Membrane</keyword>
<keyword evidence="1" id="KW-0812">Transmembrane</keyword>
<dbReference type="EMBL" id="CP032869">
    <property type="protein sequence ID" value="AYL98251.1"/>
    <property type="molecule type" value="Genomic_DNA"/>
</dbReference>
<proteinExistence type="predicted"/>
<evidence type="ECO:0000313" key="3">
    <source>
        <dbReference type="Proteomes" id="UP000270046"/>
    </source>
</evidence>
<keyword evidence="3" id="KW-1185">Reference proteome</keyword>
<evidence type="ECO:0000256" key="1">
    <source>
        <dbReference type="SAM" id="Phobius"/>
    </source>
</evidence>
<dbReference type="OrthoDB" id="791905at2"/>
<keyword evidence="1" id="KW-1133">Transmembrane helix</keyword>
<reference evidence="2 3" key="1">
    <citation type="submission" date="2018-10" db="EMBL/GenBank/DDBJ databases">
        <title>Genome sequencing of Mucilaginibacter sp. HYN0043.</title>
        <authorList>
            <person name="Kim M."/>
            <person name="Yi H."/>
        </authorList>
    </citation>
    <scope>NUCLEOTIDE SEQUENCE [LARGE SCALE GENOMIC DNA]</scope>
    <source>
        <strain evidence="2 3">HYN0043</strain>
    </source>
</reference>
<feature type="transmembrane region" description="Helical" evidence="1">
    <location>
        <begin position="83"/>
        <end position="106"/>
    </location>
</feature>
<accession>A0A494VVY9</accession>
<name>A0A494VVY9_9SPHI</name>
<sequence length="151" mass="17893">MALPNNKALTCTNCGGQLEYNYSQEVSKCLYCGTEFKKDNPKRDRQDRRDRTPQFVETPVTMSAENKIIYDAVFSPRPKFWKAFLWGLGAWACWMFISPIIGAIWIASTGKPEMPNNIFSSMPWTWYWFLRGILFCLVWPFLRTRVFYRRY</sequence>
<feature type="transmembrane region" description="Helical" evidence="1">
    <location>
        <begin position="126"/>
        <end position="142"/>
    </location>
</feature>
<dbReference type="KEGG" id="muh:HYN43_024520"/>
<dbReference type="AlphaFoldDB" id="A0A494VVY9"/>
<dbReference type="Proteomes" id="UP000270046">
    <property type="component" value="Chromosome"/>
</dbReference>
<organism evidence="2 3">
    <name type="scientific">Mucilaginibacter celer</name>
    <dbReference type="NCBI Taxonomy" id="2305508"/>
    <lineage>
        <taxon>Bacteria</taxon>
        <taxon>Pseudomonadati</taxon>
        <taxon>Bacteroidota</taxon>
        <taxon>Sphingobacteriia</taxon>
        <taxon>Sphingobacteriales</taxon>
        <taxon>Sphingobacteriaceae</taxon>
        <taxon>Mucilaginibacter</taxon>
    </lineage>
</organism>
<dbReference type="RefSeq" id="WP_119406531.1">
    <property type="nucleotide sequence ID" value="NZ_CP032869.1"/>
</dbReference>
<evidence type="ECO:0000313" key="2">
    <source>
        <dbReference type="EMBL" id="AYL98251.1"/>
    </source>
</evidence>